<name>A0A087QLX1_APTFO</name>
<sequence>QVTSEKLCRARQELHFQAATYLCLLRSVRRHAALHQEYHGRGERSPEEVAGLVGFRLPQQPGGKG</sequence>
<dbReference type="AlphaFoldDB" id="A0A087QLX1"/>
<evidence type="ECO:0000313" key="5">
    <source>
        <dbReference type="Proteomes" id="UP000053286"/>
    </source>
</evidence>
<evidence type="ECO:0000313" key="4">
    <source>
        <dbReference type="EMBL" id="KFM02225.1"/>
    </source>
</evidence>
<gene>
    <name evidence="4" type="ORF">AS27_07941</name>
</gene>
<comment type="similarity">
    <text evidence="1">Belongs to the FMC1 family.</text>
</comment>
<dbReference type="InterPro" id="IPR037667">
    <property type="entry name" value="FMC1_homologue"/>
</dbReference>
<dbReference type="EMBL" id="KL225739">
    <property type="protein sequence ID" value="KFM02225.1"/>
    <property type="molecule type" value="Genomic_DNA"/>
</dbReference>
<comment type="function">
    <text evidence="3">Plays a role in the assembly/stability of the mitochondrial membrane ATP synthase (F(1)F(0) ATP synthase or Complex V).</text>
</comment>
<protein>
    <recommendedName>
        <fullName evidence="2">Protein FMC1 homolog</fullName>
    </recommendedName>
</protein>
<evidence type="ECO:0000256" key="2">
    <source>
        <dbReference type="ARBA" id="ARBA00013846"/>
    </source>
</evidence>
<dbReference type="PANTHER" id="PTHR31716">
    <property type="entry name" value="PROTEIN FMC1 HOMOLOG"/>
    <property type="match status" value="1"/>
</dbReference>
<keyword evidence="5" id="KW-1185">Reference proteome</keyword>
<dbReference type="PANTHER" id="PTHR31716:SF1">
    <property type="entry name" value="PROTEIN FMC1 HOMOLOG"/>
    <property type="match status" value="1"/>
</dbReference>
<dbReference type="STRING" id="9233.A0A087QLX1"/>
<proteinExistence type="inferred from homology"/>
<feature type="non-terminal residue" evidence="4">
    <location>
        <position position="1"/>
    </location>
</feature>
<organism evidence="4 5">
    <name type="scientific">Aptenodytes forsteri</name>
    <name type="common">Emperor penguin</name>
    <dbReference type="NCBI Taxonomy" id="9233"/>
    <lineage>
        <taxon>Eukaryota</taxon>
        <taxon>Metazoa</taxon>
        <taxon>Chordata</taxon>
        <taxon>Craniata</taxon>
        <taxon>Vertebrata</taxon>
        <taxon>Euteleostomi</taxon>
        <taxon>Archelosauria</taxon>
        <taxon>Archosauria</taxon>
        <taxon>Dinosauria</taxon>
        <taxon>Saurischia</taxon>
        <taxon>Theropoda</taxon>
        <taxon>Coelurosauria</taxon>
        <taxon>Aves</taxon>
        <taxon>Neognathae</taxon>
        <taxon>Neoaves</taxon>
        <taxon>Aequornithes</taxon>
        <taxon>Sphenisciformes</taxon>
        <taxon>Spheniscidae</taxon>
        <taxon>Aptenodytes</taxon>
    </lineage>
</organism>
<feature type="non-terminal residue" evidence="4">
    <location>
        <position position="65"/>
    </location>
</feature>
<reference evidence="4 5" key="1">
    <citation type="submission" date="2014-04" db="EMBL/GenBank/DDBJ databases">
        <title>Genome evolution of avian class.</title>
        <authorList>
            <person name="Zhang G."/>
            <person name="Li C."/>
        </authorList>
    </citation>
    <scope>NUCLEOTIDE SEQUENCE [LARGE SCALE GENOMIC DNA]</scope>
    <source>
        <strain evidence="4">BGI_AS27</strain>
    </source>
</reference>
<dbReference type="GO" id="GO:0005739">
    <property type="term" value="C:mitochondrion"/>
    <property type="evidence" value="ECO:0007669"/>
    <property type="project" value="TreeGrafter"/>
</dbReference>
<dbReference type="Proteomes" id="UP000053286">
    <property type="component" value="Unassembled WGS sequence"/>
</dbReference>
<evidence type="ECO:0000256" key="3">
    <source>
        <dbReference type="ARBA" id="ARBA00045742"/>
    </source>
</evidence>
<evidence type="ECO:0000256" key="1">
    <source>
        <dbReference type="ARBA" id="ARBA00009058"/>
    </source>
</evidence>
<accession>A0A087QLX1</accession>